<reference evidence="3" key="1">
    <citation type="submission" date="2025-08" db="UniProtKB">
        <authorList>
            <consortium name="RefSeq"/>
        </authorList>
    </citation>
    <scope>IDENTIFICATION</scope>
    <source>
        <tissue evidence="3">Silk gland</tissue>
    </source>
</reference>
<name>A0A6J2KFZ5_BOMMA</name>
<accession>A0A6J2KFZ5</accession>
<dbReference type="GeneID" id="114250263"/>
<dbReference type="KEGG" id="bman:114250263"/>
<dbReference type="AlphaFoldDB" id="A0A6J2KFZ5"/>
<protein>
    <submittedName>
        <fullName evidence="3">Circumsporozoite protein-like</fullName>
    </submittedName>
</protein>
<proteinExistence type="predicted"/>
<keyword evidence="2" id="KW-1185">Reference proteome</keyword>
<organism evidence="2 3">
    <name type="scientific">Bombyx mandarina</name>
    <name type="common">Wild silk moth</name>
    <name type="synonym">Wild silkworm</name>
    <dbReference type="NCBI Taxonomy" id="7092"/>
    <lineage>
        <taxon>Eukaryota</taxon>
        <taxon>Metazoa</taxon>
        <taxon>Ecdysozoa</taxon>
        <taxon>Arthropoda</taxon>
        <taxon>Hexapoda</taxon>
        <taxon>Insecta</taxon>
        <taxon>Pterygota</taxon>
        <taxon>Neoptera</taxon>
        <taxon>Endopterygota</taxon>
        <taxon>Lepidoptera</taxon>
        <taxon>Glossata</taxon>
        <taxon>Ditrysia</taxon>
        <taxon>Bombycoidea</taxon>
        <taxon>Bombycidae</taxon>
        <taxon>Bombycinae</taxon>
        <taxon>Bombyx</taxon>
    </lineage>
</organism>
<dbReference type="RefSeq" id="XP_028039867.1">
    <property type="nucleotide sequence ID" value="XM_028184066.1"/>
</dbReference>
<feature type="region of interest" description="Disordered" evidence="1">
    <location>
        <begin position="99"/>
        <end position="122"/>
    </location>
</feature>
<sequence length="122" mass="11848">MKTGIQATSSRPKIFTIIAVYIVKSAPAISLGRSDGPLVASLDLPDEDGDATAFAISGKHTAAAGALSTDGAAVAAAGQGNAVAAAAGDGEIVTAVASSLLDGNDEADSDSGDRSNGSDTKE</sequence>
<evidence type="ECO:0000313" key="3">
    <source>
        <dbReference type="RefSeq" id="XP_028039867.1"/>
    </source>
</evidence>
<evidence type="ECO:0000313" key="2">
    <source>
        <dbReference type="Proteomes" id="UP000504629"/>
    </source>
</evidence>
<evidence type="ECO:0000256" key="1">
    <source>
        <dbReference type="SAM" id="MobiDB-lite"/>
    </source>
</evidence>
<gene>
    <name evidence="3" type="primary">LOC114250263</name>
</gene>
<dbReference type="Proteomes" id="UP000504629">
    <property type="component" value="Unplaced"/>
</dbReference>